<dbReference type="SUPFAM" id="SSF47616">
    <property type="entry name" value="GST C-terminal domain-like"/>
    <property type="match status" value="1"/>
</dbReference>
<dbReference type="EC" id="2.5.1.18" evidence="3"/>
<accession>A0A1Y5R7D5</accession>
<dbReference type="RefSeq" id="WP_085862567.1">
    <property type="nucleotide sequence ID" value="NZ_FWFT01000001.1"/>
</dbReference>
<organism evidence="3 4">
    <name type="scientific">Pseudooctadecabacter jejudonensis</name>
    <dbReference type="NCBI Taxonomy" id="1391910"/>
    <lineage>
        <taxon>Bacteria</taxon>
        <taxon>Pseudomonadati</taxon>
        <taxon>Pseudomonadota</taxon>
        <taxon>Alphaproteobacteria</taxon>
        <taxon>Rhodobacterales</taxon>
        <taxon>Paracoccaceae</taxon>
        <taxon>Pseudooctadecabacter</taxon>
    </lineage>
</organism>
<dbReference type="GO" id="GO:0004364">
    <property type="term" value="F:glutathione transferase activity"/>
    <property type="evidence" value="ECO:0007669"/>
    <property type="project" value="UniProtKB-EC"/>
</dbReference>
<proteinExistence type="predicted"/>
<keyword evidence="3" id="KW-0808">Transferase</keyword>
<evidence type="ECO:0000313" key="4">
    <source>
        <dbReference type="Proteomes" id="UP000193623"/>
    </source>
</evidence>
<dbReference type="EMBL" id="FWFT01000001">
    <property type="protein sequence ID" value="SLN10855.1"/>
    <property type="molecule type" value="Genomic_DNA"/>
</dbReference>
<dbReference type="PROSITE" id="PS50405">
    <property type="entry name" value="GST_CTER"/>
    <property type="match status" value="1"/>
</dbReference>
<feature type="domain" description="GST C-terminal" evidence="2">
    <location>
        <begin position="83"/>
        <end position="200"/>
    </location>
</feature>
<gene>
    <name evidence="3" type="primary">gstB_1</name>
    <name evidence="3" type="ORF">PSJ8397_00057</name>
</gene>
<reference evidence="3 4" key="1">
    <citation type="submission" date="2017-03" db="EMBL/GenBank/DDBJ databases">
        <authorList>
            <person name="Afonso C.L."/>
            <person name="Miller P.J."/>
            <person name="Scott M.A."/>
            <person name="Spackman E."/>
            <person name="Goraichik I."/>
            <person name="Dimitrov K.M."/>
            <person name="Suarez D.L."/>
            <person name="Swayne D.E."/>
        </authorList>
    </citation>
    <scope>NUCLEOTIDE SEQUENCE [LARGE SCALE GENOMIC DNA]</scope>
    <source>
        <strain evidence="3 4">CECT 8397</strain>
    </source>
</reference>
<dbReference type="Gene3D" id="3.40.30.10">
    <property type="entry name" value="Glutaredoxin"/>
    <property type="match status" value="1"/>
</dbReference>
<evidence type="ECO:0000259" key="1">
    <source>
        <dbReference type="PROSITE" id="PS50404"/>
    </source>
</evidence>
<evidence type="ECO:0000313" key="3">
    <source>
        <dbReference type="EMBL" id="SLN10855.1"/>
    </source>
</evidence>
<sequence>MLTLFAAKNTVAFASHIALEETGLAYQINWISFADGDQLKPDYLALNPKGRVPALVTDDGVLTETPATLEYIAETSGQLMPDTAFDRAKVREMLSYCTSTFHVNHAHKMRGARWSDDVAAQATMQAKVPQTMAASCAYIEDQLTGDWVAGAYSIADIHVHTICRWLEGDGVDIADYPKLHAHFGRMQARAAVRRVSDAHG</sequence>
<dbReference type="SFLD" id="SFLDG01150">
    <property type="entry name" value="Main.1:_Beta-like"/>
    <property type="match status" value="1"/>
</dbReference>
<dbReference type="InterPro" id="IPR036249">
    <property type="entry name" value="Thioredoxin-like_sf"/>
</dbReference>
<keyword evidence="4" id="KW-1185">Reference proteome</keyword>
<feature type="domain" description="GST N-terminal" evidence="1">
    <location>
        <begin position="1"/>
        <end position="80"/>
    </location>
</feature>
<dbReference type="InterPro" id="IPR004045">
    <property type="entry name" value="Glutathione_S-Trfase_N"/>
</dbReference>
<dbReference type="OrthoDB" id="7583243at2"/>
<dbReference type="SFLD" id="SFLDG00358">
    <property type="entry name" value="Main_(cytGST)"/>
    <property type="match status" value="1"/>
</dbReference>
<dbReference type="AlphaFoldDB" id="A0A1Y5R7D5"/>
<dbReference type="Gene3D" id="1.20.1050.10">
    <property type="match status" value="1"/>
</dbReference>
<dbReference type="InterPro" id="IPR036282">
    <property type="entry name" value="Glutathione-S-Trfase_C_sf"/>
</dbReference>
<dbReference type="PROSITE" id="PS50404">
    <property type="entry name" value="GST_NTER"/>
    <property type="match status" value="1"/>
</dbReference>
<evidence type="ECO:0000259" key="2">
    <source>
        <dbReference type="PROSITE" id="PS50405"/>
    </source>
</evidence>
<dbReference type="InterPro" id="IPR010987">
    <property type="entry name" value="Glutathione-S-Trfase_C-like"/>
</dbReference>
<dbReference type="Pfam" id="PF02798">
    <property type="entry name" value="GST_N"/>
    <property type="match status" value="1"/>
</dbReference>
<dbReference type="SFLD" id="SFLDS00019">
    <property type="entry name" value="Glutathione_Transferase_(cytos"/>
    <property type="match status" value="1"/>
</dbReference>
<name>A0A1Y5R7D5_9RHOB</name>
<dbReference type="CDD" id="cd03057">
    <property type="entry name" value="GST_N_Beta"/>
    <property type="match status" value="1"/>
</dbReference>
<dbReference type="InterPro" id="IPR040079">
    <property type="entry name" value="Glutathione_S-Trfase"/>
</dbReference>
<protein>
    <submittedName>
        <fullName evidence="3">Glutathione S-transferase GST-6.0</fullName>
        <ecNumber evidence="3">2.5.1.18</ecNumber>
    </submittedName>
</protein>
<dbReference type="SUPFAM" id="SSF52833">
    <property type="entry name" value="Thioredoxin-like"/>
    <property type="match status" value="1"/>
</dbReference>
<dbReference type="CDD" id="cd03188">
    <property type="entry name" value="GST_C_Beta"/>
    <property type="match status" value="1"/>
</dbReference>
<dbReference type="PANTHER" id="PTHR44051:SF8">
    <property type="entry name" value="GLUTATHIONE S-TRANSFERASE GSTA"/>
    <property type="match status" value="1"/>
</dbReference>
<dbReference type="Proteomes" id="UP000193623">
    <property type="component" value="Unassembled WGS sequence"/>
</dbReference>
<dbReference type="PANTHER" id="PTHR44051">
    <property type="entry name" value="GLUTATHIONE S-TRANSFERASE-RELATED"/>
    <property type="match status" value="1"/>
</dbReference>